<evidence type="ECO:0000256" key="8">
    <source>
        <dbReference type="ARBA" id="ARBA00022837"/>
    </source>
</evidence>
<evidence type="ECO:0000259" key="14">
    <source>
        <dbReference type="SMART" id="SM00642"/>
    </source>
</evidence>
<evidence type="ECO:0000256" key="6">
    <source>
        <dbReference type="ARBA" id="ARBA00022729"/>
    </source>
</evidence>
<gene>
    <name evidence="15" type="ORF">Hgul01_01809</name>
</gene>
<dbReference type="SUPFAM" id="SSF51445">
    <property type="entry name" value="(Trans)glycosidases"/>
    <property type="match status" value="1"/>
</dbReference>
<evidence type="ECO:0000313" key="16">
    <source>
        <dbReference type="Proteomes" id="UP001428290"/>
    </source>
</evidence>
<dbReference type="Proteomes" id="UP001428290">
    <property type="component" value="Unassembled WGS sequence"/>
</dbReference>
<keyword evidence="7 12" id="KW-0378">Hydrolase</keyword>
<dbReference type="Gene3D" id="3.20.20.80">
    <property type="entry name" value="Glycosidases"/>
    <property type="match status" value="1"/>
</dbReference>
<accession>A0ABP9WXS8</accession>
<dbReference type="EC" id="3.2.1.1" evidence="4 12"/>
<dbReference type="RefSeq" id="WP_345721621.1">
    <property type="nucleotide sequence ID" value="NZ_BAABRU010000005.1"/>
</dbReference>
<dbReference type="InterPro" id="IPR006046">
    <property type="entry name" value="Alpha_amylase"/>
</dbReference>
<dbReference type="CDD" id="cd11339">
    <property type="entry name" value="AmyAc_bac_CMD_like_2"/>
    <property type="match status" value="1"/>
</dbReference>
<feature type="domain" description="Glycosyl hydrolase family 13 catalytic" evidence="14">
    <location>
        <begin position="83"/>
        <end position="435"/>
    </location>
</feature>
<keyword evidence="9 12" id="KW-0119">Carbohydrate metabolism</keyword>
<dbReference type="Gene3D" id="2.60.40.1180">
    <property type="entry name" value="Golgi alpha-mannosidase II"/>
    <property type="match status" value="1"/>
</dbReference>
<proteinExistence type="inferred from homology"/>
<evidence type="ECO:0000256" key="1">
    <source>
        <dbReference type="ARBA" id="ARBA00000548"/>
    </source>
</evidence>
<evidence type="ECO:0000256" key="4">
    <source>
        <dbReference type="ARBA" id="ARBA00012595"/>
    </source>
</evidence>
<dbReference type="Pfam" id="PF00128">
    <property type="entry name" value="Alpha-amylase"/>
    <property type="match status" value="1"/>
</dbReference>
<reference evidence="15 16" key="1">
    <citation type="submission" date="2024-02" db="EMBL/GenBank/DDBJ databases">
        <title>Herpetosiphon gulosus NBRC 112829.</title>
        <authorList>
            <person name="Ichikawa N."/>
            <person name="Katano-Makiyama Y."/>
            <person name="Hidaka K."/>
        </authorList>
    </citation>
    <scope>NUCLEOTIDE SEQUENCE [LARGE SCALE GENOMIC DNA]</scope>
    <source>
        <strain evidence="15 16">NBRC 112829</strain>
    </source>
</reference>
<keyword evidence="5" id="KW-0479">Metal-binding</keyword>
<evidence type="ECO:0000256" key="12">
    <source>
        <dbReference type="RuleBase" id="RU361134"/>
    </source>
</evidence>
<name>A0ABP9WXS8_9CHLR</name>
<keyword evidence="16" id="KW-1185">Reference proteome</keyword>
<evidence type="ECO:0000256" key="9">
    <source>
        <dbReference type="ARBA" id="ARBA00023277"/>
    </source>
</evidence>
<evidence type="ECO:0000256" key="13">
    <source>
        <dbReference type="SAM" id="SignalP"/>
    </source>
</evidence>
<sequence length="524" mass="57831">MKKLLSGMLLAGVIVGCGGQATPTAVPATATSQALPTTQALNPTATSATVVDNPITPTPLPTKPTAPVFTADDERWAGRSIYFIMIDRFANGDPSNDNADGFAADRSDPRRWHGGDFRGIIERLDYIKGMGFGGIWITPVSKQNSTNAYHGYWQYDPYQIDPHFGTLEELRELVSEAHKRDMLVMLDVVPNHMGDFLPGSQAAPPFDDPTWYHNKGNIQNYGNQQEVEDGDLLGLDDLDQDNPATRAELLKWIAWLKTEIGLDGLRVDTAKHLPKDFLREFDQAANTFSLAEVFSSDAGYVAPYTEFNDAILDYPLHSAFKESLVGGRTLLVIQRVLENADQQYRNVHVNGTFLDNHDNERFLCLATGGPNADKTTQLRQALAVLYSLRGIPIVYYGTEQELNGCKDPFNREDAFELNSTDTPVYQWISQLNQIRQAHPALQRGTLESRSSAGDAWAFQRTAGNDTVVVCINNTWKPIDLAVTGLTEIADGEVLTDALGSGQMSVKSGEMNCALQPKQVLIYTR</sequence>
<evidence type="ECO:0000256" key="5">
    <source>
        <dbReference type="ARBA" id="ARBA00022723"/>
    </source>
</evidence>
<dbReference type="InterPro" id="IPR013777">
    <property type="entry name" value="A-amylase-like"/>
</dbReference>
<evidence type="ECO:0000256" key="2">
    <source>
        <dbReference type="ARBA" id="ARBA00001913"/>
    </source>
</evidence>
<dbReference type="SUPFAM" id="SSF51011">
    <property type="entry name" value="Glycosyl hydrolase domain"/>
    <property type="match status" value="1"/>
</dbReference>
<dbReference type="PANTHER" id="PTHR10357:SF215">
    <property type="entry name" value="ALPHA-AMYLASE 1"/>
    <property type="match status" value="1"/>
</dbReference>
<dbReference type="EMBL" id="BAABRU010000005">
    <property type="protein sequence ID" value="GAA5528014.1"/>
    <property type="molecule type" value="Genomic_DNA"/>
</dbReference>
<feature type="signal peptide" evidence="13">
    <location>
        <begin position="1"/>
        <end position="21"/>
    </location>
</feature>
<dbReference type="PANTHER" id="PTHR10357">
    <property type="entry name" value="ALPHA-AMYLASE FAMILY MEMBER"/>
    <property type="match status" value="1"/>
</dbReference>
<dbReference type="PROSITE" id="PS51257">
    <property type="entry name" value="PROKAR_LIPOPROTEIN"/>
    <property type="match status" value="1"/>
</dbReference>
<evidence type="ECO:0000256" key="11">
    <source>
        <dbReference type="RuleBase" id="RU003615"/>
    </source>
</evidence>
<evidence type="ECO:0000256" key="10">
    <source>
        <dbReference type="ARBA" id="ARBA00023295"/>
    </source>
</evidence>
<keyword evidence="10 12" id="KW-0326">Glycosidase</keyword>
<dbReference type="PIRSF" id="PIRSF001024">
    <property type="entry name" value="Alph-amyl_fung"/>
    <property type="match status" value="1"/>
</dbReference>
<dbReference type="InterPro" id="IPR013780">
    <property type="entry name" value="Glyco_hydro_b"/>
</dbReference>
<keyword evidence="6 13" id="KW-0732">Signal</keyword>
<comment type="similarity">
    <text evidence="3 11">Belongs to the glycosyl hydrolase 13 family.</text>
</comment>
<comment type="catalytic activity">
    <reaction evidence="1 12">
        <text>Endohydrolysis of (1-&gt;4)-alpha-D-glucosidic linkages in polysaccharides containing three or more (1-&gt;4)-alpha-linked D-glucose units.</text>
        <dbReference type="EC" id="3.2.1.1"/>
    </reaction>
</comment>
<organism evidence="15 16">
    <name type="scientific">Herpetosiphon gulosus</name>
    <dbReference type="NCBI Taxonomy" id="1973496"/>
    <lineage>
        <taxon>Bacteria</taxon>
        <taxon>Bacillati</taxon>
        <taxon>Chloroflexota</taxon>
        <taxon>Chloroflexia</taxon>
        <taxon>Herpetosiphonales</taxon>
        <taxon>Herpetosiphonaceae</taxon>
        <taxon>Herpetosiphon</taxon>
    </lineage>
</organism>
<evidence type="ECO:0000256" key="7">
    <source>
        <dbReference type="ARBA" id="ARBA00022801"/>
    </source>
</evidence>
<dbReference type="InterPro" id="IPR006047">
    <property type="entry name" value="GH13_cat_dom"/>
</dbReference>
<dbReference type="PRINTS" id="PR00110">
    <property type="entry name" value="ALPHAAMYLASE"/>
</dbReference>
<comment type="cofactor">
    <cofactor evidence="2">
        <name>Ca(2+)</name>
        <dbReference type="ChEBI" id="CHEBI:29108"/>
    </cofactor>
</comment>
<dbReference type="SMART" id="SM00642">
    <property type="entry name" value="Aamy"/>
    <property type="match status" value="1"/>
</dbReference>
<dbReference type="InterPro" id="IPR017853">
    <property type="entry name" value="GH"/>
</dbReference>
<protein>
    <recommendedName>
        <fullName evidence="4 12">Alpha-amylase</fullName>
        <ecNumber evidence="4 12">3.2.1.1</ecNumber>
    </recommendedName>
</protein>
<feature type="chain" id="PRO_5047202254" description="Alpha-amylase" evidence="13">
    <location>
        <begin position="22"/>
        <end position="524"/>
    </location>
</feature>
<evidence type="ECO:0000313" key="15">
    <source>
        <dbReference type="EMBL" id="GAA5528014.1"/>
    </source>
</evidence>
<keyword evidence="8" id="KW-0106">Calcium</keyword>
<comment type="caution">
    <text evidence="15">The sequence shown here is derived from an EMBL/GenBank/DDBJ whole genome shotgun (WGS) entry which is preliminary data.</text>
</comment>
<evidence type="ECO:0000256" key="3">
    <source>
        <dbReference type="ARBA" id="ARBA00008061"/>
    </source>
</evidence>